<dbReference type="InterPro" id="IPR033344">
    <property type="entry name" value="CURT1"/>
</dbReference>
<feature type="signal peptide" evidence="3">
    <location>
        <begin position="1"/>
        <end position="24"/>
    </location>
</feature>
<evidence type="ECO:0000313" key="6">
    <source>
        <dbReference type="Proteomes" id="UP000095767"/>
    </source>
</evidence>
<organism evidence="5 6">
    <name type="scientific">Dichanthelium oligosanthes</name>
    <dbReference type="NCBI Taxonomy" id="888268"/>
    <lineage>
        <taxon>Eukaryota</taxon>
        <taxon>Viridiplantae</taxon>
        <taxon>Streptophyta</taxon>
        <taxon>Embryophyta</taxon>
        <taxon>Tracheophyta</taxon>
        <taxon>Spermatophyta</taxon>
        <taxon>Magnoliopsida</taxon>
        <taxon>Liliopsida</taxon>
        <taxon>Poales</taxon>
        <taxon>Poaceae</taxon>
        <taxon>PACMAD clade</taxon>
        <taxon>Panicoideae</taxon>
        <taxon>Panicodae</taxon>
        <taxon>Paniceae</taxon>
        <taxon>Dichantheliinae</taxon>
        <taxon>Dichanthelium</taxon>
    </lineage>
</organism>
<comment type="caution">
    <text evidence="5">The sequence shown here is derived from an EMBL/GenBank/DDBJ whole genome shotgun (WGS) entry which is preliminary data.</text>
</comment>
<keyword evidence="3" id="KW-0732">Signal</keyword>
<evidence type="ECO:0000256" key="3">
    <source>
        <dbReference type="SAM" id="SignalP"/>
    </source>
</evidence>
<evidence type="ECO:0000256" key="1">
    <source>
        <dbReference type="ARBA" id="ARBA00004141"/>
    </source>
</evidence>
<dbReference type="Pfam" id="PF14159">
    <property type="entry name" value="CAAD"/>
    <property type="match status" value="1"/>
</dbReference>
<accession>A0A1E5VBC6</accession>
<evidence type="ECO:0000259" key="4">
    <source>
        <dbReference type="Pfam" id="PF14159"/>
    </source>
</evidence>
<dbReference type="PANTHER" id="PTHR33222">
    <property type="match status" value="1"/>
</dbReference>
<name>A0A1E5VBC6_9POAL</name>
<sequence length="183" mass="19951">LRRFSQGWAAMMACALAVAQPAAALAPSGKRNLPGHLPRLPSPRLSGRVRSLSVVAKVAQDSSDSSGNIVRYVKSSVSFLSLIHELALSLAISSLELELRNDKFSTAEDIFALAGIGFAAVAALWASVHLIEIIDKLPVLPLFFELIGILVAWLFIYNNLLFRPKRQEFLENIKSTVSRILGQ</sequence>
<keyword evidence="2" id="KW-1133">Transmembrane helix</keyword>
<dbReference type="OrthoDB" id="2014299at2759"/>
<protein>
    <recommendedName>
        <fullName evidence="4">Cyanobacterial aminoacyl-tRNA synthetase CAAD domain-containing protein</fullName>
    </recommendedName>
</protein>
<feature type="transmembrane region" description="Helical" evidence="2">
    <location>
        <begin position="137"/>
        <end position="157"/>
    </location>
</feature>
<reference evidence="5 6" key="1">
    <citation type="submission" date="2016-09" db="EMBL/GenBank/DDBJ databases">
        <title>The draft genome of Dichanthelium oligosanthes: A C3 panicoid grass species.</title>
        <authorList>
            <person name="Studer A.J."/>
            <person name="Schnable J.C."/>
            <person name="Brutnell T.P."/>
        </authorList>
    </citation>
    <scope>NUCLEOTIDE SEQUENCE [LARGE SCALE GENOMIC DNA]</scope>
    <source>
        <strain evidence="6">cv. Kellogg 1175</strain>
        <tissue evidence="5">Leaf</tissue>
    </source>
</reference>
<keyword evidence="2" id="KW-0472">Membrane</keyword>
<dbReference type="AlphaFoldDB" id="A0A1E5VBC6"/>
<keyword evidence="6" id="KW-1185">Reference proteome</keyword>
<dbReference type="EMBL" id="LWDX02045312">
    <property type="protein sequence ID" value="OEL22452.1"/>
    <property type="molecule type" value="Genomic_DNA"/>
</dbReference>
<dbReference type="InterPro" id="IPR025564">
    <property type="entry name" value="CAAD_dom"/>
</dbReference>
<gene>
    <name evidence="5" type="ORF">BAE44_0016523</name>
</gene>
<comment type="subcellular location">
    <subcellularLocation>
        <location evidence="1">Membrane</location>
        <topology evidence="1">Multi-pass membrane protein</topology>
    </subcellularLocation>
</comment>
<dbReference type="PANTHER" id="PTHR33222:SF3">
    <property type="entry name" value="PROTEIN CURVATURE THYLAKOID 1C, CHLOROPLASTIC"/>
    <property type="match status" value="1"/>
</dbReference>
<feature type="chain" id="PRO_5009187938" description="Cyanobacterial aminoacyl-tRNA synthetase CAAD domain-containing protein" evidence="3">
    <location>
        <begin position="25"/>
        <end position="183"/>
    </location>
</feature>
<evidence type="ECO:0000256" key="2">
    <source>
        <dbReference type="SAM" id="Phobius"/>
    </source>
</evidence>
<proteinExistence type="predicted"/>
<evidence type="ECO:0000313" key="5">
    <source>
        <dbReference type="EMBL" id="OEL22452.1"/>
    </source>
</evidence>
<dbReference type="Proteomes" id="UP000095767">
    <property type="component" value="Unassembled WGS sequence"/>
</dbReference>
<feature type="non-terminal residue" evidence="5">
    <location>
        <position position="1"/>
    </location>
</feature>
<keyword evidence="2" id="KW-0812">Transmembrane</keyword>
<dbReference type="GO" id="GO:0009535">
    <property type="term" value="C:chloroplast thylakoid membrane"/>
    <property type="evidence" value="ECO:0007669"/>
    <property type="project" value="TreeGrafter"/>
</dbReference>
<feature type="domain" description="Cyanobacterial aminoacyl-tRNA synthetase CAAD" evidence="4">
    <location>
        <begin position="101"/>
        <end position="182"/>
    </location>
</feature>
<dbReference type="STRING" id="888268.A0A1E5VBC6"/>
<feature type="transmembrane region" description="Helical" evidence="2">
    <location>
        <begin position="110"/>
        <end position="131"/>
    </location>
</feature>